<keyword evidence="3" id="KW-1185">Reference proteome</keyword>
<dbReference type="EMBL" id="CM007651">
    <property type="protein sequence ID" value="ONI29753.1"/>
    <property type="molecule type" value="Genomic_DNA"/>
</dbReference>
<proteinExistence type="predicted"/>
<sequence length="81" mass="8941">MPNSLYSFVPLPQPFLYTLAIPSIISLSKFFFFSPLAANFICPTPPRLPLSSQSKASQRLFLSPIPRSTCSLCQISFLSGI</sequence>
<organism evidence="2 3">
    <name type="scientific">Prunus persica</name>
    <name type="common">Peach</name>
    <name type="synonym">Amygdalus persica</name>
    <dbReference type="NCBI Taxonomy" id="3760"/>
    <lineage>
        <taxon>Eukaryota</taxon>
        <taxon>Viridiplantae</taxon>
        <taxon>Streptophyta</taxon>
        <taxon>Embryophyta</taxon>
        <taxon>Tracheophyta</taxon>
        <taxon>Spermatophyta</taxon>
        <taxon>Magnoliopsida</taxon>
        <taxon>eudicotyledons</taxon>
        <taxon>Gunneridae</taxon>
        <taxon>Pentapetalae</taxon>
        <taxon>rosids</taxon>
        <taxon>fabids</taxon>
        <taxon>Rosales</taxon>
        <taxon>Rosaceae</taxon>
        <taxon>Amygdaloideae</taxon>
        <taxon>Amygdaleae</taxon>
        <taxon>Prunus</taxon>
    </lineage>
</organism>
<gene>
    <name evidence="2" type="ORF">PRUPE_1G213000</name>
</gene>
<name>A0A251R0Z4_PRUPE</name>
<evidence type="ECO:0000313" key="2">
    <source>
        <dbReference type="EMBL" id="ONI29751.1"/>
    </source>
</evidence>
<reference evidence="2 3" key="1">
    <citation type="journal article" date="2013" name="Nat. Genet.">
        <title>The high-quality draft genome of peach (Prunus persica) identifies unique patterns of genetic diversity, domestication and genome evolution.</title>
        <authorList>
            <consortium name="International Peach Genome Initiative"/>
            <person name="Verde I."/>
            <person name="Abbott A.G."/>
            <person name="Scalabrin S."/>
            <person name="Jung S."/>
            <person name="Shu S."/>
            <person name="Marroni F."/>
            <person name="Zhebentyayeva T."/>
            <person name="Dettori M.T."/>
            <person name="Grimwood J."/>
            <person name="Cattonaro F."/>
            <person name="Zuccolo A."/>
            <person name="Rossini L."/>
            <person name="Jenkins J."/>
            <person name="Vendramin E."/>
            <person name="Meisel L.A."/>
            <person name="Decroocq V."/>
            <person name="Sosinski B."/>
            <person name="Prochnik S."/>
            <person name="Mitros T."/>
            <person name="Policriti A."/>
            <person name="Cipriani G."/>
            <person name="Dondini L."/>
            <person name="Ficklin S."/>
            <person name="Goodstein D.M."/>
            <person name="Xuan P."/>
            <person name="Del Fabbro C."/>
            <person name="Aramini V."/>
            <person name="Copetti D."/>
            <person name="Gonzalez S."/>
            <person name="Horner D.S."/>
            <person name="Falchi R."/>
            <person name="Lucas S."/>
            <person name="Mica E."/>
            <person name="Maldonado J."/>
            <person name="Lazzari B."/>
            <person name="Bielenberg D."/>
            <person name="Pirona R."/>
            <person name="Miculan M."/>
            <person name="Barakat A."/>
            <person name="Testolin R."/>
            <person name="Stella A."/>
            <person name="Tartarini S."/>
            <person name="Tonutti P."/>
            <person name="Arus P."/>
            <person name="Orellana A."/>
            <person name="Wells C."/>
            <person name="Main D."/>
            <person name="Vizzotto G."/>
            <person name="Silva H."/>
            <person name="Salamini F."/>
            <person name="Schmutz J."/>
            <person name="Morgante M."/>
            <person name="Rokhsar D.S."/>
        </authorList>
    </citation>
    <scope>NUCLEOTIDE SEQUENCE [LARGE SCALE GENOMIC DNA]</scope>
    <source>
        <strain evidence="3">cv. Nemared</strain>
    </source>
</reference>
<keyword evidence="1" id="KW-0812">Transmembrane</keyword>
<dbReference type="Gramene" id="ONI29752">
    <property type="protein sequence ID" value="ONI29752"/>
    <property type="gene ID" value="PRUPE_1G213000"/>
</dbReference>
<reference evidence="2" key="2">
    <citation type="submission" date="2016-12" db="EMBL/GenBank/DDBJ databases">
        <title>WGS assembly of Prunus persica.</title>
        <authorList>
            <person name="Verde I."/>
            <person name="Jenkins J."/>
            <person name="Dondini L."/>
            <person name="Micali S."/>
            <person name="Pagliarani G."/>
            <person name="Vendramin E."/>
            <person name="Paris R."/>
            <person name="Aramini V."/>
            <person name="Gazza L."/>
            <person name="Rossini L."/>
            <person name="Bassi D."/>
            <person name="Troggio M."/>
            <person name="Shu S."/>
            <person name="Grimwood J.H."/>
            <person name="Tartarini S."/>
            <person name="Dettori M.T."/>
            <person name="Schmutz J."/>
        </authorList>
    </citation>
    <scope>NUCLEOTIDE SEQUENCE</scope>
</reference>
<keyword evidence="1" id="KW-0472">Membrane</keyword>
<evidence type="ECO:0000313" key="3">
    <source>
        <dbReference type="Proteomes" id="UP000006882"/>
    </source>
</evidence>
<dbReference type="EMBL" id="CM007651">
    <property type="protein sequence ID" value="ONI29752.1"/>
    <property type="molecule type" value="Genomic_DNA"/>
</dbReference>
<dbReference type="AlphaFoldDB" id="A0A251R0Z4"/>
<dbReference type="Gramene" id="ONI29753">
    <property type="protein sequence ID" value="ONI29753"/>
    <property type="gene ID" value="PRUPE_1G213000"/>
</dbReference>
<feature type="transmembrane region" description="Helical" evidence="1">
    <location>
        <begin position="20"/>
        <end position="42"/>
    </location>
</feature>
<evidence type="ECO:0000256" key="1">
    <source>
        <dbReference type="SAM" id="Phobius"/>
    </source>
</evidence>
<dbReference type="EMBL" id="CM007651">
    <property type="protein sequence ID" value="ONI29751.1"/>
    <property type="molecule type" value="Genomic_DNA"/>
</dbReference>
<keyword evidence="1" id="KW-1133">Transmembrane helix</keyword>
<accession>A0A251R0Z4</accession>
<dbReference type="Proteomes" id="UP000006882">
    <property type="component" value="Chromosome G1"/>
</dbReference>
<dbReference type="Gramene" id="ONI29751">
    <property type="protein sequence ID" value="ONI29751"/>
    <property type="gene ID" value="PRUPE_1G213000"/>
</dbReference>
<protein>
    <submittedName>
        <fullName evidence="2">Uncharacterized protein</fullName>
    </submittedName>
</protein>